<dbReference type="InterPro" id="IPR031982">
    <property type="entry name" value="PilE-like"/>
</dbReference>
<dbReference type="Pfam" id="PF07963">
    <property type="entry name" value="N_methyl"/>
    <property type="match status" value="1"/>
</dbReference>
<proteinExistence type="predicted"/>
<keyword evidence="2" id="KW-0812">Transmembrane</keyword>
<dbReference type="InterPro" id="IPR045584">
    <property type="entry name" value="Pilin-like"/>
</dbReference>
<dbReference type="Gene3D" id="3.30.700.10">
    <property type="entry name" value="Glycoprotein, Type 4 Pilin"/>
    <property type="match status" value="1"/>
</dbReference>
<feature type="compositionally biased region" description="Low complexity" evidence="1">
    <location>
        <begin position="9"/>
        <end position="24"/>
    </location>
</feature>
<dbReference type="InterPro" id="IPR012902">
    <property type="entry name" value="N_methyl_site"/>
</dbReference>
<evidence type="ECO:0000313" key="3">
    <source>
        <dbReference type="EMBL" id="QEN00450.1"/>
    </source>
</evidence>
<organism evidence="3 4">
    <name type="scientific">Sphaerotilus sulfidivorans</name>
    <dbReference type="NCBI Taxonomy" id="639200"/>
    <lineage>
        <taxon>Bacteria</taxon>
        <taxon>Pseudomonadati</taxon>
        <taxon>Pseudomonadota</taxon>
        <taxon>Betaproteobacteria</taxon>
        <taxon>Burkholderiales</taxon>
        <taxon>Sphaerotilaceae</taxon>
        <taxon>Sphaerotilus</taxon>
    </lineage>
</organism>
<evidence type="ECO:0000313" key="4">
    <source>
        <dbReference type="Proteomes" id="UP000323522"/>
    </source>
</evidence>
<accession>A0A5C1Q0F5</accession>
<feature type="region of interest" description="Disordered" evidence="1">
    <location>
        <begin position="212"/>
        <end position="235"/>
    </location>
</feature>
<dbReference type="Pfam" id="PF16732">
    <property type="entry name" value="ComP_DUS"/>
    <property type="match status" value="1"/>
</dbReference>
<dbReference type="AlphaFoldDB" id="A0A5C1Q0F5"/>
<dbReference type="GO" id="GO:0043683">
    <property type="term" value="P:type IV pilus assembly"/>
    <property type="evidence" value="ECO:0007669"/>
    <property type="project" value="InterPro"/>
</dbReference>
<feature type="compositionally biased region" description="Basic and acidic residues" evidence="1">
    <location>
        <begin position="40"/>
        <end position="49"/>
    </location>
</feature>
<dbReference type="PROSITE" id="PS00409">
    <property type="entry name" value="PROKAR_NTER_METHYL"/>
    <property type="match status" value="1"/>
</dbReference>
<feature type="compositionally biased region" description="Basic residues" evidence="1">
    <location>
        <begin position="28"/>
        <end position="39"/>
    </location>
</feature>
<dbReference type="OrthoDB" id="8592370at2"/>
<dbReference type="SUPFAM" id="SSF54523">
    <property type="entry name" value="Pili subunits"/>
    <property type="match status" value="1"/>
</dbReference>
<reference evidence="3 4" key="1">
    <citation type="submission" date="2019-02" db="EMBL/GenBank/DDBJ databases">
        <title>Complete Genome Sequence and Methylome Analysis of Sphaerotilus natans subsp. sulfidivorans D-507.</title>
        <authorList>
            <person name="Fomenkov A."/>
            <person name="Gridneva E."/>
            <person name="Smolyakov D."/>
            <person name="Dubinina G."/>
            <person name="Vincze T."/>
            <person name="Grabovich M."/>
            <person name="Roberts R.J."/>
        </authorList>
    </citation>
    <scope>NUCLEOTIDE SEQUENCE [LARGE SCALE GENOMIC DNA]</scope>
    <source>
        <strain evidence="3 4">D-507</strain>
    </source>
</reference>
<dbReference type="EMBL" id="CP035708">
    <property type="protein sequence ID" value="QEN00450.1"/>
    <property type="molecule type" value="Genomic_DNA"/>
</dbReference>
<feature type="transmembrane region" description="Helical" evidence="2">
    <location>
        <begin position="95"/>
        <end position="116"/>
    </location>
</feature>
<keyword evidence="2" id="KW-0472">Membrane</keyword>
<feature type="region of interest" description="Disordered" evidence="1">
    <location>
        <begin position="1"/>
        <end position="65"/>
    </location>
</feature>
<dbReference type="KEGG" id="snn:EWH46_06435"/>
<evidence type="ECO:0000256" key="2">
    <source>
        <dbReference type="SAM" id="Phobius"/>
    </source>
</evidence>
<sequence>MPRRHPAAARHAAAAQPGPGAARQCRQPARRTPSRHHHPDRHDRADRQPRRAGAAPCGQHPGPHPAVHARLAAARRAAMLSAQPRPPAPVRGLTLIEMVVVLTLLALLAAIALPSWQQQLQRGRRGDAIAALARIELAQQDWRSRHAQFAQTLAADGLALPALSPAGHYRLSIATEGPDPASGYRAVAQAIGAQQGDSACLWMAIELSQGELRPRSGPDPRLGNAAAENRDCWRP</sequence>
<dbReference type="NCBIfam" id="TIGR02532">
    <property type="entry name" value="IV_pilin_GFxxxE"/>
    <property type="match status" value="1"/>
</dbReference>
<protein>
    <submittedName>
        <fullName evidence="3">Prepilin-type N-terminal cleavage/methylation domain-containing protein</fullName>
    </submittedName>
</protein>
<evidence type="ECO:0000256" key="1">
    <source>
        <dbReference type="SAM" id="MobiDB-lite"/>
    </source>
</evidence>
<gene>
    <name evidence="3" type="ORF">EWH46_06435</name>
</gene>
<dbReference type="Proteomes" id="UP000323522">
    <property type="component" value="Chromosome"/>
</dbReference>
<keyword evidence="2" id="KW-1133">Transmembrane helix</keyword>
<name>A0A5C1Q0F5_9BURK</name>